<proteinExistence type="predicted"/>
<organism evidence="1">
    <name type="scientific">Arundo donax</name>
    <name type="common">Giant reed</name>
    <name type="synonym">Donax arundinaceus</name>
    <dbReference type="NCBI Taxonomy" id="35708"/>
    <lineage>
        <taxon>Eukaryota</taxon>
        <taxon>Viridiplantae</taxon>
        <taxon>Streptophyta</taxon>
        <taxon>Embryophyta</taxon>
        <taxon>Tracheophyta</taxon>
        <taxon>Spermatophyta</taxon>
        <taxon>Magnoliopsida</taxon>
        <taxon>Liliopsida</taxon>
        <taxon>Poales</taxon>
        <taxon>Poaceae</taxon>
        <taxon>PACMAD clade</taxon>
        <taxon>Arundinoideae</taxon>
        <taxon>Arundineae</taxon>
        <taxon>Arundo</taxon>
    </lineage>
</organism>
<dbReference type="EMBL" id="GBRH01233213">
    <property type="protein sequence ID" value="JAD64682.1"/>
    <property type="molecule type" value="Transcribed_RNA"/>
</dbReference>
<reference evidence="1" key="1">
    <citation type="submission" date="2014-09" db="EMBL/GenBank/DDBJ databases">
        <authorList>
            <person name="Magalhaes I.L.F."/>
            <person name="Oliveira U."/>
            <person name="Santos F.R."/>
            <person name="Vidigal T.H.D.A."/>
            <person name="Brescovit A.D."/>
            <person name="Santos A.J."/>
        </authorList>
    </citation>
    <scope>NUCLEOTIDE SEQUENCE</scope>
    <source>
        <tissue evidence="1">Shoot tissue taken approximately 20 cm above the soil surface</tissue>
    </source>
</reference>
<dbReference type="AlphaFoldDB" id="A0A0A9BZJ0"/>
<protein>
    <submittedName>
        <fullName evidence="1">Uncharacterized protein</fullName>
    </submittedName>
</protein>
<evidence type="ECO:0000313" key="1">
    <source>
        <dbReference type="EMBL" id="JAD64682.1"/>
    </source>
</evidence>
<reference evidence="1" key="2">
    <citation type="journal article" date="2015" name="Data Brief">
        <title>Shoot transcriptome of the giant reed, Arundo donax.</title>
        <authorList>
            <person name="Barrero R.A."/>
            <person name="Guerrero F.D."/>
            <person name="Moolhuijzen P."/>
            <person name="Goolsby J.A."/>
            <person name="Tidwell J."/>
            <person name="Bellgard S.E."/>
            <person name="Bellgard M.I."/>
        </authorList>
    </citation>
    <scope>NUCLEOTIDE SEQUENCE</scope>
    <source>
        <tissue evidence="1">Shoot tissue taken approximately 20 cm above the soil surface</tissue>
    </source>
</reference>
<sequence>MELQMSTLSFRCRRLNLLRLFPLFIHKLM</sequence>
<accession>A0A0A9BZJ0</accession>
<name>A0A0A9BZJ0_ARUDO</name>